<dbReference type="NCBIfam" id="TIGR00035">
    <property type="entry name" value="asp_race"/>
    <property type="match status" value="1"/>
</dbReference>
<reference evidence="3" key="1">
    <citation type="journal article" date="2021" name="Environ. Microbiol.">
        <title>Genomic characterization of three novel Desulfobacterota classes expand the metabolic and phylogenetic diversity of the phylum.</title>
        <authorList>
            <person name="Murphy C.L."/>
            <person name="Biggerstaff J."/>
            <person name="Eichhorn A."/>
            <person name="Ewing E."/>
            <person name="Shahan R."/>
            <person name="Soriano D."/>
            <person name="Stewart S."/>
            <person name="VanMol K."/>
            <person name="Walker R."/>
            <person name="Walters P."/>
            <person name="Elshahed M.S."/>
            <person name="Youssef N.H."/>
        </authorList>
    </citation>
    <scope>NUCLEOTIDE SEQUENCE</scope>
    <source>
        <strain evidence="3">Zod_Metabat.24</strain>
    </source>
</reference>
<dbReference type="PANTHER" id="PTHR21198">
    <property type="entry name" value="GLUTAMATE RACEMASE"/>
    <property type="match status" value="1"/>
</dbReference>
<dbReference type="InterPro" id="IPR001920">
    <property type="entry name" value="Asp/Glu_race"/>
</dbReference>
<dbReference type="InterPro" id="IPR033134">
    <property type="entry name" value="Asp/Glu_racemase_AS_2"/>
</dbReference>
<comment type="similarity">
    <text evidence="1">Belongs to the aspartate/glutamate racemases family.</text>
</comment>
<comment type="caution">
    <text evidence="3">The sequence shown here is derived from an EMBL/GenBank/DDBJ whole genome shotgun (WGS) entry which is preliminary data.</text>
</comment>
<dbReference type="InterPro" id="IPR015942">
    <property type="entry name" value="Asp/Glu/hydantoin_racemase"/>
</dbReference>
<evidence type="ECO:0000313" key="4">
    <source>
        <dbReference type="Proteomes" id="UP000809273"/>
    </source>
</evidence>
<dbReference type="EMBL" id="JAFGIX010000027">
    <property type="protein sequence ID" value="MBN1572723.1"/>
    <property type="molecule type" value="Genomic_DNA"/>
</dbReference>
<gene>
    <name evidence="3" type="ORF">JW984_05935</name>
</gene>
<dbReference type="PANTHER" id="PTHR21198:SF7">
    <property type="entry name" value="ASPARTATE-GLUTAMATE RACEMASE FAMILY"/>
    <property type="match status" value="1"/>
</dbReference>
<dbReference type="Proteomes" id="UP000809273">
    <property type="component" value="Unassembled WGS sequence"/>
</dbReference>
<reference evidence="3" key="2">
    <citation type="submission" date="2021-01" db="EMBL/GenBank/DDBJ databases">
        <authorList>
            <person name="Hahn C.R."/>
            <person name="Youssef N.H."/>
            <person name="Elshahed M."/>
        </authorList>
    </citation>
    <scope>NUCLEOTIDE SEQUENCE</scope>
    <source>
        <strain evidence="3">Zod_Metabat.24</strain>
    </source>
</reference>
<name>A0A9D8KDW4_9DELT</name>
<evidence type="ECO:0000313" key="3">
    <source>
        <dbReference type="EMBL" id="MBN1572723.1"/>
    </source>
</evidence>
<dbReference type="GO" id="GO:0047661">
    <property type="term" value="F:amino-acid racemase activity"/>
    <property type="evidence" value="ECO:0007669"/>
    <property type="project" value="InterPro"/>
</dbReference>
<accession>A0A9D8KDW4</accession>
<dbReference type="Pfam" id="PF01177">
    <property type="entry name" value="Asp_Glu_race"/>
    <property type="match status" value="1"/>
</dbReference>
<dbReference type="EC" id="5.1.1.-" evidence="3"/>
<dbReference type="PROSITE" id="PS00924">
    <property type="entry name" value="ASP_GLU_RACEMASE_2"/>
    <property type="match status" value="1"/>
</dbReference>
<evidence type="ECO:0000256" key="1">
    <source>
        <dbReference type="ARBA" id="ARBA00007847"/>
    </source>
</evidence>
<keyword evidence="2 3" id="KW-0413">Isomerase</keyword>
<dbReference type="SUPFAM" id="SSF53681">
    <property type="entry name" value="Aspartate/glutamate racemase"/>
    <property type="match status" value="2"/>
</dbReference>
<evidence type="ECO:0000256" key="2">
    <source>
        <dbReference type="ARBA" id="ARBA00023235"/>
    </source>
</evidence>
<organism evidence="3 4">
    <name type="scientific">Candidatus Zymogenus saltonus</name>
    <dbReference type="NCBI Taxonomy" id="2844893"/>
    <lineage>
        <taxon>Bacteria</taxon>
        <taxon>Deltaproteobacteria</taxon>
        <taxon>Candidatus Zymogenia</taxon>
        <taxon>Candidatus Zymogeniales</taxon>
        <taxon>Candidatus Zymogenaceae</taxon>
        <taxon>Candidatus Zymogenus</taxon>
    </lineage>
</organism>
<dbReference type="InterPro" id="IPR004380">
    <property type="entry name" value="Asp_race"/>
</dbReference>
<dbReference type="AlphaFoldDB" id="A0A9D8KDW4"/>
<sequence length="235" mass="26007">MSNITKKKIGILGGLSPESTTVYYNTITRGYLKETGDEYYPDILIYSVDFQKYSEWFANGKWEEAGRDMADVFERLRSAGADFGLIASNTPHRSLEYILPNTSLPILSIIDVTADAVIASGVGRVGLLGTRFTMQEEFYKEGLKKKGLDVIVPEEDEINEINRIIYNELVKSILNVRSKQKLINIIGELSKMGAEGVILGCTEIPLIIGVDDAAVQLFDTTKIHAEAALKHSLKG</sequence>
<dbReference type="Gene3D" id="3.40.50.1860">
    <property type="match status" value="2"/>
</dbReference>
<proteinExistence type="inferred from homology"/>
<protein>
    <submittedName>
        <fullName evidence="3">Amino acid racemase</fullName>
        <ecNumber evidence="3">5.1.1.-</ecNumber>
    </submittedName>
</protein>